<feature type="repeat" description="TPR" evidence="1">
    <location>
        <begin position="52"/>
        <end position="85"/>
    </location>
</feature>
<sequence length="898" mass="102053">MVNKIFSKSTTHYWLTILFFVSFTFCVWLNNVQLIIPQVSMGNLVQAQAIDADKLVNRGVESYKTGNFQAAIQSWEAALKLYEQQKNYNHVTVVSENLARTYQQLGENEQALNYWDKVNNYYRSQQNWLKVGRVLTEIAQVYSNVGQTAKAINFLCGASDIKNIENLTCQQGSALQIATQQQDKVGEIAALGSLGETYRLRGNYDVAIQYLEAAKKSDNQTYNFAILNSLGNARASRAQLWNLRAKSAQQQSVSRATEFQQNANNDYQQALEYFQASLKEARQQDNKSGEMRSLLNQIQLFYRSKTISLIPQNEFEVNIQAALGLLDKLPDSVNKVYSAIDLANLPGVDEELSSPFTQCLTKSKLPNAQAKELFNQAIKISQRLEDYRSESYALGAFGHFYECQEKNYKLAWEFTNKAILLADQKLKAKDSLYLWEWQAGRILKAENQDTKALPFYQRAYNILEQLRSDILIADRDFQFDFRDIIEPVYRQLAQLQLEFASTNITSNKELNKPEFNSALTTINSLRLAEIQNYFGNDCILTAIENRNIAEIVEEDSAFISSIVLKDKTGIILSLPNQETHLEWIDKSRETLSQNIKNFYDGLIRGKRDIIYNTKDAENLYELIIRPLEKYLEAQKIQTLVFIQDSFLRNVPMAALYDKIGKKYLIEKYAIATTPSLQLTSTQKVNFKSTKALVLAVSKEIQIDDVLFEPLINVPLETKSIQEQFPNTKKLENQDFTISNLKKEIQNTAYPIIHVATHAQFGTIPEDTFLVTGNNDKLTINQLETLLRETNNNSNLVELLALTACQTAVGDDRSTLGLAGVALQAGAKSAMASLWSVGDESTANLVAEFYNQLRQPKITKAQALQLAQLKLINAKTTEIDIQYNHPYYWAPFIIIGNWL</sequence>
<dbReference type="PANTHER" id="PTHR10098">
    <property type="entry name" value="RAPSYN-RELATED"/>
    <property type="match status" value="1"/>
</dbReference>
<dbReference type="EMBL" id="LAHD01000057">
    <property type="protein sequence ID" value="PHK02232.1"/>
    <property type="molecule type" value="Genomic_DNA"/>
</dbReference>
<accession>A0A9Q5ZAG3</accession>
<reference evidence="4 5" key="1">
    <citation type="submission" date="2015-02" db="EMBL/GenBank/DDBJ databases">
        <title>Nostoc linckia genome annotation.</title>
        <authorList>
            <person name="Zhou Z."/>
        </authorList>
    </citation>
    <scope>NUCLEOTIDE SEQUENCE [LARGE SCALE GENOMIC DNA]</scope>
    <source>
        <strain evidence="5">z8</strain>
    </source>
</reference>
<feature type="domain" description="CHAT" evidence="3">
    <location>
        <begin position="614"/>
        <end position="896"/>
    </location>
</feature>
<dbReference type="SMART" id="SM00028">
    <property type="entry name" value="TPR"/>
    <property type="match status" value="4"/>
</dbReference>
<dbReference type="PANTHER" id="PTHR10098:SF112">
    <property type="entry name" value="SLR0380 PROTEIN"/>
    <property type="match status" value="1"/>
</dbReference>
<proteinExistence type="predicted"/>
<dbReference type="Pfam" id="PF12770">
    <property type="entry name" value="CHAT"/>
    <property type="match status" value="1"/>
</dbReference>
<evidence type="ECO:0000256" key="1">
    <source>
        <dbReference type="PROSITE-ProRule" id="PRU00339"/>
    </source>
</evidence>
<comment type="caution">
    <text evidence="4">The sequence shown here is derived from an EMBL/GenBank/DDBJ whole genome shotgun (WGS) entry which is preliminary data.</text>
</comment>
<dbReference type="SUPFAM" id="SSF48452">
    <property type="entry name" value="TPR-like"/>
    <property type="match status" value="2"/>
</dbReference>
<dbReference type="Gene3D" id="1.25.40.10">
    <property type="entry name" value="Tetratricopeptide repeat domain"/>
    <property type="match status" value="3"/>
</dbReference>
<evidence type="ECO:0000313" key="4">
    <source>
        <dbReference type="EMBL" id="PHK02232.1"/>
    </source>
</evidence>
<keyword evidence="1" id="KW-0802">TPR repeat</keyword>
<evidence type="ECO:0000313" key="5">
    <source>
        <dbReference type="Proteomes" id="UP000222310"/>
    </source>
</evidence>
<dbReference type="InterPro" id="IPR024983">
    <property type="entry name" value="CHAT_dom"/>
</dbReference>
<dbReference type="PROSITE" id="PS50005">
    <property type="entry name" value="TPR"/>
    <property type="match status" value="1"/>
</dbReference>
<dbReference type="AlphaFoldDB" id="A0A9Q5ZAG3"/>
<gene>
    <name evidence="4" type="ORF">VF08_19355</name>
</gene>
<organism evidence="4 5">
    <name type="scientific">Nostoc linckia z8</name>
    <dbReference type="NCBI Taxonomy" id="1628746"/>
    <lineage>
        <taxon>Bacteria</taxon>
        <taxon>Bacillati</taxon>
        <taxon>Cyanobacteriota</taxon>
        <taxon>Cyanophyceae</taxon>
        <taxon>Nostocales</taxon>
        <taxon>Nostocaceae</taxon>
        <taxon>Nostoc</taxon>
    </lineage>
</organism>
<dbReference type="InterPro" id="IPR019734">
    <property type="entry name" value="TPR_rpt"/>
</dbReference>
<keyword evidence="2" id="KW-0472">Membrane</keyword>
<name>A0A9Q5ZAG3_NOSLI</name>
<keyword evidence="2" id="KW-0812">Transmembrane</keyword>
<protein>
    <recommendedName>
        <fullName evidence="3">CHAT domain-containing protein</fullName>
    </recommendedName>
</protein>
<dbReference type="Pfam" id="PF13176">
    <property type="entry name" value="TPR_7"/>
    <property type="match status" value="1"/>
</dbReference>
<evidence type="ECO:0000259" key="3">
    <source>
        <dbReference type="Pfam" id="PF12770"/>
    </source>
</evidence>
<feature type="transmembrane region" description="Helical" evidence="2">
    <location>
        <begin position="12"/>
        <end position="30"/>
    </location>
</feature>
<dbReference type="Proteomes" id="UP000222310">
    <property type="component" value="Unassembled WGS sequence"/>
</dbReference>
<keyword evidence="2" id="KW-1133">Transmembrane helix</keyword>
<dbReference type="InterPro" id="IPR011990">
    <property type="entry name" value="TPR-like_helical_dom_sf"/>
</dbReference>
<evidence type="ECO:0000256" key="2">
    <source>
        <dbReference type="SAM" id="Phobius"/>
    </source>
</evidence>